<dbReference type="InterPro" id="IPR024295">
    <property type="entry name" value="DUF2705"/>
</dbReference>
<evidence type="ECO:0000256" key="1">
    <source>
        <dbReference type="SAM" id="Phobius"/>
    </source>
</evidence>
<reference evidence="3" key="1">
    <citation type="journal article" date="2019" name="Int. J. Syst. Evol. Microbiol.">
        <title>The Global Catalogue of Microorganisms (GCM) 10K type strain sequencing project: providing services to taxonomists for standard genome sequencing and annotation.</title>
        <authorList>
            <consortium name="The Broad Institute Genomics Platform"/>
            <consortium name="The Broad Institute Genome Sequencing Center for Infectious Disease"/>
            <person name="Wu L."/>
            <person name="Ma J."/>
        </authorList>
    </citation>
    <scope>NUCLEOTIDE SEQUENCE [LARGE SCALE GENOMIC DNA]</scope>
    <source>
        <strain evidence="3">CGMCC 1.15475</strain>
    </source>
</reference>
<feature type="transmembrane region" description="Helical" evidence="1">
    <location>
        <begin position="93"/>
        <end position="113"/>
    </location>
</feature>
<dbReference type="Proteomes" id="UP001597273">
    <property type="component" value="Unassembled WGS sequence"/>
</dbReference>
<keyword evidence="3" id="KW-1185">Reference proteome</keyword>
<feature type="transmembrane region" description="Helical" evidence="1">
    <location>
        <begin position="154"/>
        <end position="181"/>
    </location>
</feature>
<gene>
    <name evidence="2" type="ORF">ACFSDB_09690</name>
</gene>
<protein>
    <submittedName>
        <fullName evidence="2">DUF2705 family protein</fullName>
    </submittedName>
</protein>
<dbReference type="RefSeq" id="WP_204892097.1">
    <property type="nucleotide sequence ID" value="NZ_JBHUFW010000005.1"/>
</dbReference>
<evidence type="ECO:0000313" key="3">
    <source>
        <dbReference type="Proteomes" id="UP001597273"/>
    </source>
</evidence>
<keyword evidence="1" id="KW-1133">Transmembrane helix</keyword>
<feature type="transmembrane region" description="Helical" evidence="1">
    <location>
        <begin position="51"/>
        <end position="72"/>
    </location>
</feature>
<accession>A0ABW4QHW0</accession>
<name>A0ABW4QHW0_9BACL</name>
<dbReference type="EMBL" id="JBHUFW010000005">
    <property type="protein sequence ID" value="MFD1863205.1"/>
    <property type="molecule type" value="Genomic_DNA"/>
</dbReference>
<sequence>MNRKADLFMVFLMALQAFFYQQSGLSASAFPFLDGVPIGVSHSKELRYLMIWYFPIFFISVFFSGFLREALVVRGIPAITRNFSKAKWALMELGRMVLHVALLVALQCLIFAAGTEAGTELSWRIAYSAVMYFLLLTGLTAFQSLLDLYWPPKVVLLAVNGFVVASILSAEWMAGAVGGFIPLPTAAMGMANGLSASALSQPLADPLWTGILLLGLVGATVIWIVKRIGKMDII</sequence>
<proteinExistence type="predicted"/>
<feature type="transmembrane region" description="Helical" evidence="1">
    <location>
        <begin position="125"/>
        <end position="142"/>
    </location>
</feature>
<dbReference type="Pfam" id="PF10920">
    <property type="entry name" value="DUF2705"/>
    <property type="match status" value="1"/>
</dbReference>
<keyword evidence="1" id="KW-0472">Membrane</keyword>
<organism evidence="2 3">
    <name type="scientific">Planococcus chinensis</name>
    <dbReference type="NCBI Taxonomy" id="272917"/>
    <lineage>
        <taxon>Bacteria</taxon>
        <taxon>Bacillati</taxon>
        <taxon>Bacillota</taxon>
        <taxon>Bacilli</taxon>
        <taxon>Bacillales</taxon>
        <taxon>Caryophanaceae</taxon>
        <taxon>Planococcus</taxon>
    </lineage>
</organism>
<keyword evidence="1" id="KW-0812">Transmembrane</keyword>
<comment type="caution">
    <text evidence="2">The sequence shown here is derived from an EMBL/GenBank/DDBJ whole genome shotgun (WGS) entry which is preliminary data.</text>
</comment>
<feature type="transmembrane region" description="Helical" evidence="1">
    <location>
        <begin position="207"/>
        <end position="225"/>
    </location>
</feature>
<evidence type="ECO:0000313" key="2">
    <source>
        <dbReference type="EMBL" id="MFD1863205.1"/>
    </source>
</evidence>